<dbReference type="AlphaFoldDB" id="A0A8J2K9Y1"/>
<accession>A0A8J2K9Y1</accession>
<dbReference type="EMBL" id="CAJVCH010209044">
    <property type="protein sequence ID" value="CAG7731266.1"/>
    <property type="molecule type" value="Genomic_DNA"/>
</dbReference>
<proteinExistence type="predicted"/>
<reference evidence="2" key="1">
    <citation type="submission" date="2021-06" db="EMBL/GenBank/DDBJ databases">
        <authorList>
            <person name="Hodson N. C."/>
            <person name="Mongue J. A."/>
            <person name="Jaron S. K."/>
        </authorList>
    </citation>
    <scope>NUCLEOTIDE SEQUENCE</scope>
</reference>
<gene>
    <name evidence="2" type="ORF">AFUS01_LOCUS19870</name>
</gene>
<evidence type="ECO:0000256" key="1">
    <source>
        <dbReference type="SAM" id="MobiDB-lite"/>
    </source>
</evidence>
<protein>
    <submittedName>
        <fullName evidence="2">Uncharacterized protein</fullName>
    </submittedName>
</protein>
<name>A0A8J2K9Y1_9HEXA</name>
<evidence type="ECO:0000313" key="3">
    <source>
        <dbReference type="Proteomes" id="UP000708208"/>
    </source>
</evidence>
<organism evidence="2 3">
    <name type="scientific">Allacma fusca</name>
    <dbReference type="NCBI Taxonomy" id="39272"/>
    <lineage>
        <taxon>Eukaryota</taxon>
        <taxon>Metazoa</taxon>
        <taxon>Ecdysozoa</taxon>
        <taxon>Arthropoda</taxon>
        <taxon>Hexapoda</taxon>
        <taxon>Collembola</taxon>
        <taxon>Symphypleona</taxon>
        <taxon>Sminthuridae</taxon>
        <taxon>Allacma</taxon>
    </lineage>
</organism>
<feature type="region of interest" description="Disordered" evidence="1">
    <location>
        <begin position="37"/>
        <end position="57"/>
    </location>
</feature>
<keyword evidence="3" id="KW-1185">Reference proteome</keyword>
<feature type="non-terminal residue" evidence="2">
    <location>
        <position position="1"/>
    </location>
</feature>
<dbReference type="Proteomes" id="UP000708208">
    <property type="component" value="Unassembled WGS sequence"/>
</dbReference>
<evidence type="ECO:0000313" key="2">
    <source>
        <dbReference type="EMBL" id="CAG7731266.1"/>
    </source>
</evidence>
<comment type="caution">
    <text evidence="2">The sequence shown here is derived from an EMBL/GenBank/DDBJ whole genome shotgun (WGS) entry which is preliminary data.</text>
</comment>
<sequence length="107" mass="12091">SVQGPRIRRESVHHVPSVIGLNPTLSSFQIPGRNNQHARHVRKAYGPPGLDSTAGDTQRHQDFGRIKLNNVPFLGKFFVDLSFTLVFSAQTQCVYKYASEVDLYFLF</sequence>